<dbReference type="AlphaFoldDB" id="A0A5D4NN46"/>
<protein>
    <submittedName>
        <fullName evidence="2">NERD domain-containing protein</fullName>
    </submittedName>
</protein>
<organism evidence="2 3">
    <name type="scientific">Rossellomorea vietnamensis</name>
    <dbReference type="NCBI Taxonomy" id="218284"/>
    <lineage>
        <taxon>Bacteria</taxon>
        <taxon>Bacillati</taxon>
        <taxon>Bacillota</taxon>
        <taxon>Bacilli</taxon>
        <taxon>Bacillales</taxon>
        <taxon>Bacillaceae</taxon>
        <taxon>Rossellomorea</taxon>
    </lineage>
</organism>
<reference evidence="2 3" key="1">
    <citation type="submission" date="2019-08" db="EMBL/GenBank/DDBJ databases">
        <title>Bacillus genomes from the desert of Cuatro Cienegas, Coahuila.</title>
        <authorList>
            <person name="Olmedo-Alvarez G."/>
        </authorList>
    </citation>
    <scope>NUCLEOTIDE SEQUENCE [LARGE SCALE GENOMIC DNA]</scope>
    <source>
        <strain evidence="2 3">CH34_1T</strain>
    </source>
</reference>
<sequence>MDRKGEMLMIIKKRVEPAEVKLLSSLNVRTSLAESEQRKLNAARKGYHGELLFDEWAAPLLSKMVFLNDLLLDHQGSKFQIDSCALSSKTIFNFEVKNFEGDYRVKNGNWISPSGEEKKDPLLQLKRTESLIRQYTEQLGFNCHVESYLIFINSEFYLYNPPDTQSIIFAPQLNRFMGKLQSRSLKVNNGDLKIAEKLKSLHIEQSPYSRLPDYDFDGLQKGIFCPQCNIFYKADLGKSLFCNRCGESELKSSAILRTIEEFRLLFPNEKLTTTKTQAMCAIINLRKTIRKVLDENFTKVDAKNYTYYK</sequence>
<comment type="caution">
    <text evidence="2">The sequence shown here is derived from an EMBL/GenBank/DDBJ whole genome shotgun (WGS) entry which is preliminary data.</text>
</comment>
<dbReference type="PROSITE" id="PS50965">
    <property type="entry name" value="NERD"/>
    <property type="match status" value="1"/>
</dbReference>
<dbReference type="Pfam" id="PF08378">
    <property type="entry name" value="NERD"/>
    <property type="match status" value="1"/>
</dbReference>
<dbReference type="InterPro" id="IPR011528">
    <property type="entry name" value="NERD"/>
</dbReference>
<dbReference type="EMBL" id="VTEI01000010">
    <property type="protein sequence ID" value="TYS14941.1"/>
    <property type="molecule type" value="Genomic_DNA"/>
</dbReference>
<gene>
    <name evidence="2" type="ORF">FZC78_16685</name>
</gene>
<evidence type="ECO:0000259" key="1">
    <source>
        <dbReference type="PROSITE" id="PS50965"/>
    </source>
</evidence>
<feature type="domain" description="NERD" evidence="1">
    <location>
        <begin position="45"/>
        <end position="155"/>
    </location>
</feature>
<evidence type="ECO:0000313" key="2">
    <source>
        <dbReference type="EMBL" id="TYS14941.1"/>
    </source>
</evidence>
<name>A0A5D4NN46_9BACI</name>
<accession>A0A5D4NN46</accession>
<dbReference type="OrthoDB" id="2164794at2"/>
<evidence type="ECO:0000313" key="3">
    <source>
        <dbReference type="Proteomes" id="UP000322267"/>
    </source>
</evidence>
<dbReference type="Proteomes" id="UP000322267">
    <property type="component" value="Unassembled WGS sequence"/>
</dbReference>
<proteinExistence type="predicted"/>